<evidence type="ECO:0000313" key="3">
    <source>
        <dbReference type="Proteomes" id="UP001147747"/>
    </source>
</evidence>
<gene>
    <name evidence="2" type="ORF">N7509_005130</name>
</gene>
<dbReference type="RefSeq" id="XP_056489069.1">
    <property type="nucleotide sequence ID" value="XM_056629767.1"/>
</dbReference>
<evidence type="ECO:0000256" key="1">
    <source>
        <dbReference type="SAM" id="Phobius"/>
    </source>
</evidence>
<reference evidence="2" key="2">
    <citation type="journal article" date="2023" name="IMA Fungus">
        <title>Comparative genomic study of the Penicillium genus elucidates a diverse pangenome and 15 lateral gene transfer events.</title>
        <authorList>
            <person name="Petersen C."/>
            <person name="Sorensen T."/>
            <person name="Nielsen M.R."/>
            <person name="Sondergaard T.E."/>
            <person name="Sorensen J.L."/>
            <person name="Fitzpatrick D.A."/>
            <person name="Frisvad J.C."/>
            <person name="Nielsen K.L."/>
        </authorList>
    </citation>
    <scope>NUCLEOTIDE SEQUENCE</scope>
    <source>
        <strain evidence="2">IBT 29677</strain>
    </source>
</reference>
<dbReference type="Pfam" id="PF12505">
    <property type="entry name" value="DUF3712"/>
    <property type="match status" value="1"/>
</dbReference>
<name>A0A9W9W1U0_9EURO</name>
<dbReference type="EMBL" id="JAPZBU010000006">
    <property type="protein sequence ID" value="KAJ5397017.1"/>
    <property type="molecule type" value="Genomic_DNA"/>
</dbReference>
<keyword evidence="1" id="KW-0812">Transmembrane</keyword>
<protein>
    <submittedName>
        <fullName evidence="2">Uncharacterized protein</fullName>
    </submittedName>
</protein>
<dbReference type="GO" id="GO:0000329">
    <property type="term" value="C:fungal-type vacuole membrane"/>
    <property type="evidence" value="ECO:0007669"/>
    <property type="project" value="InterPro"/>
</dbReference>
<dbReference type="PANTHER" id="PTHR35895">
    <property type="entry name" value="CHROMOSOME 16, WHOLE GENOME SHOTGUN SEQUENCE"/>
    <property type="match status" value="1"/>
</dbReference>
<reference evidence="2" key="1">
    <citation type="submission" date="2022-12" db="EMBL/GenBank/DDBJ databases">
        <authorList>
            <person name="Petersen C."/>
        </authorList>
    </citation>
    <scope>NUCLEOTIDE SEQUENCE</scope>
    <source>
        <strain evidence="2">IBT 29677</strain>
    </source>
</reference>
<accession>A0A9W9W1U0</accession>
<organism evidence="2 3">
    <name type="scientific">Penicillium cosmopolitanum</name>
    <dbReference type="NCBI Taxonomy" id="1131564"/>
    <lineage>
        <taxon>Eukaryota</taxon>
        <taxon>Fungi</taxon>
        <taxon>Dikarya</taxon>
        <taxon>Ascomycota</taxon>
        <taxon>Pezizomycotina</taxon>
        <taxon>Eurotiomycetes</taxon>
        <taxon>Eurotiomycetidae</taxon>
        <taxon>Eurotiales</taxon>
        <taxon>Aspergillaceae</taxon>
        <taxon>Penicillium</taxon>
    </lineage>
</organism>
<dbReference type="OrthoDB" id="10039566at2759"/>
<feature type="transmembrane region" description="Helical" evidence="1">
    <location>
        <begin position="67"/>
        <end position="91"/>
    </location>
</feature>
<keyword evidence="1" id="KW-1133">Transmembrane helix</keyword>
<dbReference type="PANTHER" id="PTHR35895:SF2">
    <property type="match status" value="1"/>
</dbReference>
<keyword evidence="3" id="KW-1185">Reference proteome</keyword>
<sequence length="455" mass="49583">MGKTEGDRPAYLSSDDAKYSLGVHRGPLPPAGLDDTAKLEQVESAGGLSLATTRTRRERLSRHWKRFWCCYLIGNVIFLAIFLPVFFLVAIPAISQLVVNKSDLVLVKASVLNPQPDSIQLTLQSALNLKIALPVRIEPINLDLFVRDDGADKPWTNVTIPGMTIKGNTTLGVEDVHRPLINQDTWVDYVHSVVFNKESTLSLKGTTNSYLGVLKSKVTMDKDVTSPTLDSFKGFALTDSQLVLPAEADGTNLKGNASLPNPSVLTLDIGTLVLDIYSGDLLLGNATLEDVTLYPGANTFPVKAQLDLTTAITHLKELLADQGASLLSNGSLSLKTVTRTVTWKGTRVPYYTKVMSELPLMANVPLLDTLKNTIHGLIGSNGKLNLTGILNANSSSGSGLFSTLKEEFEDKKKEKRDLLAEALKENLHVRNLFGDEHPVKRDLMIDAMAGMYMKA</sequence>
<dbReference type="AlphaFoldDB" id="A0A9W9W1U0"/>
<keyword evidence="1" id="KW-0472">Membrane</keyword>
<proteinExistence type="predicted"/>
<comment type="caution">
    <text evidence="2">The sequence shown here is derived from an EMBL/GenBank/DDBJ whole genome shotgun (WGS) entry which is preliminary data.</text>
</comment>
<dbReference type="InterPro" id="IPR022185">
    <property type="entry name" value="DUF3712"/>
</dbReference>
<evidence type="ECO:0000313" key="2">
    <source>
        <dbReference type="EMBL" id="KAJ5397017.1"/>
    </source>
</evidence>
<dbReference type="InterPro" id="IPR046368">
    <property type="entry name" value="Tag1"/>
</dbReference>
<dbReference type="Proteomes" id="UP001147747">
    <property type="component" value="Unassembled WGS sequence"/>
</dbReference>
<dbReference type="GeneID" id="81368747"/>